<keyword evidence="3" id="KW-0472">Membrane</keyword>
<evidence type="ECO:0000313" key="7">
    <source>
        <dbReference type="Proteomes" id="UP000501379"/>
    </source>
</evidence>
<evidence type="ECO:0000256" key="3">
    <source>
        <dbReference type="ARBA" id="ARBA00023136"/>
    </source>
</evidence>
<evidence type="ECO:0000259" key="5">
    <source>
        <dbReference type="Pfam" id="PF13505"/>
    </source>
</evidence>
<keyword evidence="7" id="KW-1185">Reference proteome</keyword>
<dbReference type="GO" id="GO:0016020">
    <property type="term" value="C:membrane"/>
    <property type="evidence" value="ECO:0007669"/>
    <property type="project" value="UniProtKB-SubCell"/>
</dbReference>
<comment type="subcellular location">
    <subcellularLocation>
        <location evidence="1">Membrane</location>
    </subcellularLocation>
</comment>
<dbReference type="SUPFAM" id="SSF56925">
    <property type="entry name" value="OMPA-like"/>
    <property type="match status" value="1"/>
</dbReference>
<evidence type="ECO:0000256" key="2">
    <source>
        <dbReference type="ARBA" id="ARBA00022729"/>
    </source>
</evidence>
<dbReference type="Pfam" id="PF13505">
    <property type="entry name" value="OMP_b-brl"/>
    <property type="match status" value="1"/>
</dbReference>
<feature type="domain" description="Outer membrane protein beta-barrel" evidence="5">
    <location>
        <begin position="4"/>
        <end position="224"/>
    </location>
</feature>
<dbReference type="InterPro" id="IPR011250">
    <property type="entry name" value="OMP/PagP_B-barrel"/>
</dbReference>
<feature type="chain" id="PRO_5027090155" evidence="4">
    <location>
        <begin position="19"/>
        <end position="224"/>
    </location>
</feature>
<name>A0A6M8FN23_9GAMM</name>
<proteinExistence type="predicted"/>
<feature type="signal peptide" evidence="4">
    <location>
        <begin position="1"/>
        <end position="18"/>
    </location>
</feature>
<evidence type="ECO:0000256" key="4">
    <source>
        <dbReference type="SAM" id="SignalP"/>
    </source>
</evidence>
<dbReference type="RefSeq" id="WP_173210930.1">
    <property type="nucleotide sequence ID" value="NZ_CP053697.2"/>
</dbReference>
<protein>
    <submittedName>
        <fullName evidence="6">Porin family protein</fullName>
    </submittedName>
</protein>
<evidence type="ECO:0000313" key="6">
    <source>
        <dbReference type="EMBL" id="QKE65229.1"/>
    </source>
</evidence>
<accession>A0A6M8FN23</accession>
<dbReference type="PANTHER" id="PTHR34001:SF3">
    <property type="entry name" value="BLL7405 PROTEIN"/>
    <property type="match status" value="1"/>
</dbReference>
<keyword evidence="2 4" id="KW-0732">Signal</keyword>
<dbReference type="AlphaFoldDB" id="A0A6M8FN23"/>
<dbReference type="PANTHER" id="PTHR34001">
    <property type="entry name" value="BLL7405 PROTEIN"/>
    <property type="match status" value="1"/>
</dbReference>
<evidence type="ECO:0000256" key="1">
    <source>
        <dbReference type="ARBA" id="ARBA00004370"/>
    </source>
</evidence>
<dbReference type="Gene3D" id="2.40.160.20">
    <property type="match status" value="1"/>
</dbReference>
<organism evidence="6 7">
    <name type="scientific">Aquipseudomonas campi</name>
    <dbReference type="NCBI Taxonomy" id="2731681"/>
    <lineage>
        <taxon>Bacteria</taxon>
        <taxon>Pseudomonadati</taxon>
        <taxon>Pseudomonadota</taxon>
        <taxon>Gammaproteobacteria</taxon>
        <taxon>Pseudomonadales</taxon>
        <taxon>Pseudomonadaceae</taxon>
        <taxon>Aquipseudomonas</taxon>
    </lineage>
</organism>
<reference evidence="6" key="1">
    <citation type="submission" date="2020-07" db="EMBL/GenBank/DDBJ databases">
        <title>Nitrate ammonifying Pseudomonas campi sp. nov. isolated from German agricultural grassland.</title>
        <authorList>
            <person name="Timsy T."/>
            <person name="Ulrich A."/>
            <person name="Spanner T."/>
            <person name="Foesel B."/>
            <person name="Kolb S."/>
            <person name="Horn M.A."/>
            <person name="Behrendt U."/>
        </authorList>
    </citation>
    <scope>NUCLEOTIDE SEQUENCE</scope>
    <source>
        <strain evidence="6">S1-A32-2</strain>
    </source>
</reference>
<dbReference type="KEGG" id="pcam:HNE05_18325"/>
<sequence length="224" mass="24890">MKRALLLATLLAPLPTLAAGFEGGYVGLYSGYAWAEDEGTSYSQFNNQKTGWTQETNPMGAQIGVLGGYNWPLQHNWLVGVEADYEGRIDGADSDYQEFNGVTDTNYRNTSEIKSSGSLRGRLGYLPTPDLLLFATAGYAYASVEREWEDNQFLGRSESQTNGQAGWTVGAGAEYLLNDAFSARLEYRYADFGTQEGIDVDMWSEEYKQRLTEQSLRLGAAYHF</sequence>
<dbReference type="InterPro" id="IPR027385">
    <property type="entry name" value="Beta-barrel_OMP"/>
</dbReference>
<dbReference type="EMBL" id="CP053697">
    <property type="protein sequence ID" value="QKE65229.1"/>
    <property type="molecule type" value="Genomic_DNA"/>
</dbReference>
<dbReference type="InterPro" id="IPR051692">
    <property type="entry name" value="OMP-like"/>
</dbReference>
<gene>
    <name evidence="6" type="ORF">HNE05_18325</name>
</gene>
<dbReference type="Proteomes" id="UP000501379">
    <property type="component" value="Chromosome"/>
</dbReference>